<keyword evidence="3" id="KW-1185">Reference proteome</keyword>
<dbReference type="EMBL" id="JAZHXJ010001583">
    <property type="protein sequence ID" value="KAL1844624.1"/>
    <property type="molecule type" value="Genomic_DNA"/>
</dbReference>
<evidence type="ECO:0000313" key="2">
    <source>
        <dbReference type="EMBL" id="KAL1844624.1"/>
    </source>
</evidence>
<gene>
    <name evidence="2" type="ORF">VTK73DRAFT_2147</name>
</gene>
<sequence>MLPDLWGPPASSPLPGCQTAQPQDFASGPVPTVGEMPALSMDAGFWPSFQQDHDATDTAPPPSLDRQPPAPHPLADAMGLVPDGNAASLDPQQVFALLPPSPLLGTLWDALLKTWQTTSGVSRLMQEVRRHSAASAVQTGIRGLQQRLVLGRKGSPLHEACLGLLAVAMAGALAGEQTGDVPSERCESLQRDLELYIASEGRQGLGIPFVTVSKRFLGGKNPPPPSLAPVHLPSGP</sequence>
<accession>A0ABR3VSI5</accession>
<feature type="compositionally biased region" description="Pro residues" evidence="1">
    <location>
        <begin position="59"/>
        <end position="72"/>
    </location>
</feature>
<reference evidence="2 3" key="1">
    <citation type="journal article" date="2024" name="Commun. Biol.">
        <title>Comparative genomic analysis of thermophilic fungi reveals convergent evolutionary adaptations and gene losses.</title>
        <authorList>
            <person name="Steindorff A.S."/>
            <person name="Aguilar-Pontes M.V."/>
            <person name="Robinson A.J."/>
            <person name="Andreopoulos B."/>
            <person name="LaButti K."/>
            <person name="Kuo A."/>
            <person name="Mondo S."/>
            <person name="Riley R."/>
            <person name="Otillar R."/>
            <person name="Haridas S."/>
            <person name="Lipzen A."/>
            <person name="Grimwood J."/>
            <person name="Schmutz J."/>
            <person name="Clum A."/>
            <person name="Reid I.D."/>
            <person name="Moisan M.C."/>
            <person name="Butler G."/>
            <person name="Nguyen T.T.M."/>
            <person name="Dewar K."/>
            <person name="Conant G."/>
            <person name="Drula E."/>
            <person name="Henrissat B."/>
            <person name="Hansel C."/>
            <person name="Singer S."/>
            <person name="Hutchinson M.I."/>
            <person name="de Vries R.P."/>
            <person name="Natvig D.O."/>
            <person name="Powell A.J."/>
            <person name="Tsang A."/>
            <person name="Grigoriev I.V."/>
        </authorList>
    </citation>
    <scope>NUCLEOTIDE SEQUENCE [LARGE SCALE GENOMIC DNA]</scope>
    <source>
        <strain evidence="2 3">ATCC 24622</strain>
    </source>
</reference>
<evidence type="ECO:0000256" key="1">
    <source>
        <dbReference type="SAM" id="MobiDB-lite"/>
    </source>
</evidence>
<comment type="caution">
    <text evidence="2">The sequence shown here is derived from an EMBL/GenBank/DDBJ whole genome shotgun (WGS) entry which is preliminary data.</text>
</comment>
<protein>
    <submittedName>
        <fullName evidence="2">Uncharacterized protein</fullName>
    </submittedName>
</protein>
<proteinExistence type="predicted"/>
<name>A0ABR3VSI5_9PEZI</name>
<feature type="region of interest" description="Disordered" evidence="1">
    <location>
        <begin position="1"/>
        <end position="29"/>
    </location>
</feature>
<evidence type="ECO:0000313" key="3">
    <source>
        <dbReference type="Proteomes" id="UP001586593"/>
    </source>
</evidence>
<organism evidence="2 3">
    <name type="scientific">Phialemonium thermophilum</name>
    <dbReference type="NCBI Taxonomy" id="223376"/>
    <lineage>
        <taxon>Eukaryota</taxon>
        <taxon>Fungi</taxon>
        <taxon>Dikarya</taxon>
        <taxon>Ascomycota</taxon>
        <taxon>Pezizomycotina</taxon>
        <taxon>Sordariomycetes</taxon>
        <taxon>Sordariomycetidae</taxon>
        <taxon>Cephalothecales</taxon>
        <taxon>Cephalothecaceae</taxon>
        <taxon>Phialemonium</taxon>
    </lineage>
</organism>
<dbReference type="Proteomes" id="UP001586593">
    <property type="component" value="Unassembled WGS sequence"/>
</dbReference>
<feature type="region of interest" description="Disordered" evidence="1">
    <location>
        <begin position="45"/>
        <end position="77"/>
    </location>
</feature>